<keyword evidence="2" id="KW-1185">Reference proteome</keyword>
<dbReference type="EMBL" id="MNAD01000924">
    <property type="protein sequence ID" value="OJT09369.1"/>
    <property type="molecule type" value="Genomic_DNA"/>
</dbReference>
<reference evidence="1 2" key="1">
    <citation type="submission" date="2016-10" db="EMBL/GenBank/DDBJ databases">
        <title>Genome sequence of the basidiomycete white-rot fungus Trametes pubescens.</title>
        <authorList>
            <person name="Makela M.R."/>
            <person name="Granchi Z."/>
            <person name="Peng M."/>
            <person name="De Vries R.P."/>
            <person name="Grigoriev I."/>
            <person name="Riley R."/>
            <person name="Hilden K."/>
        </authorList>
    </citation>
    <scope>NUCLEOTIDE SEQUENCE [LARGE SCALE GENOMIC DNA]</scope>
    <source>
        <strain evidence="1 2">FBCC735</strain>
    </source>
</reference>
<evidence type="ECO:0008006" key="3">
    <source>
        <dbReference type="Google" id="ProtNLM"/>
    </source>
</evidence>
<proteinExistence type="predicted"/>
<dbReference type="STRING" id="154538.A0A1M2VP41"/>
<dbReference type="AlphaFoldDB" id="A0A1M2VP41"/>
<gene>
    <name evidence="1" type="ORF">TRAPUB_14151</name>
</gene>
<dbReference type="Gene3D" id="1.10.510.10">
    <property type="entry name" value="Transferase(Phosphotransferase) domain 1"/>
    <property type="match status" value="1"/>
</dbReference>
<accession>A0A1M2VP41</accession>
<dbReference type="OMA" id="HCIPLLD"/>
<dbReference type="OrthoDB" id="5987198at2759"/>
<dbReference type="InterPro" id="IPR011009">
    <property type="entry name" value="Kinase-like_dom_sf"/>
</dbReference>
<sequence>MAVSELDKDDSFARLTDEEIYWRDHQEFLEAHGYMLRPRYRPGWTPSWRGKPFETVLDHEDVFSLPAWLLKLRTKVMDATRISDGALVYIKRTPTDSEELRILSCLNSDELRQDPRNHCIPLLDVLRDSSDPDISFMVMPFMKYIDYPPMERVEDVLDCFDQILEVPIMLLFIALSRDCAYKNIMMDASALFPRGFHPVIQCSLPDVSAEAPVLSRAVMHINYYFIDFGISSYFRPDSFSRLVVGSSGLDQEPPELSRIVPYDPFKLDVFLIGNLIRRHFCDVCTSRHTSSRANSQNPCEQKYSNLPMLEPLMKEMVHPDPARRPTAAEAYQKYTAIRKSVSPISQYWSLQPRDSYLLVKVVRHVYSLVSA</sequence>
<evidence type="ECO:0000313" key="2">
    <source>
        <dbReference type="Proteomes" id="UP000184267"/>
    </source>
</evidence>
<comment type="caution">
    <text evidence="1">The sequence shown here is derived from an EMBL/GenBank/DDBJ whole genome shotgun (WGS) entry which is preliminary data.</text>
</comment>
<name>A0A1M2VP41_TRAPU</name>
<dbReference type="SUPFAM" id="SSF56112">
    <property type="entry name" value="Protein kinase-like (PK-like)"/>
    <property type="match status" value="1"/>
</dbReference>
<organism evidence="1 2">
    <name type="scientific">Trametes pubescens</name>
    <name type="common">White-rot fungus</name>
    <dbReference type="NCBI Taxonomy" id="154538"/>
    <lineage>
        <taxon>Eukaryota</taxon>
        <taxon>Fungi</taxon>
        <taxon>Dikarya</taxon>
        <taxon>Basidiomycota</taxon>
        <taxon>Agaricomycotina</taxon>
        <taxon>Agaricomycetes</taxon>
        <taxon>Polyporales</taxon>
        <taxon>Polyporaceae</taxon>
        <taxon>Trametes</taxon>
    </lineage>
</organism>
<protein>
    <recommendedName>
        <fullName evidence="3">Protein kinase domain-containing protein</fullName>
    </recommendedName>
</protein>
<evidence type="ECO:0000313" key="1">
    <source>
        <dbReference type="EMBL" id="OJT09369.1"/>
    </source>
</evidence>
<dbReference type="Proteomes" id="UP000184267">
    <property type="component" value="Unassembled WGS sequence"/>
</dbReference>